<gene>
    <name evidence="2" type="ORF">E5J99_16335</name>
</gene>
<sequence length="121" mass="13234">MKKVYFLALLALSAQSVALAANDTDGPSAIQARATTLTRTMAGKAHLDEGQYLKVKQLNLRMLTELDDLKTRFAADPAVLDQQLATAQTRYEMELASLLRPAQFAVYQQSRTSMTALGGSR</sequence>
<feature type="signal peptide" evidence="1">
    <location>
        <begin position="1"/>
        <end position="20"/>
    </location>
</feature>
<dbReference type="EMBL" id="SRLD01000036">
    <property type="protein sequence ID" value="TGE14415.1"/>
    <property type="molecule type" value="Genomic_DNA"/>
</dbReference>
<name>A0A4Z0PH44_9BACT</name>
<evidence type="ECO:0000256" key="1">
    <source>
        <dbReference type="SAM" id="SignalP"/>
    </source>
</evidence>
<comment type="caution">
    <text evidence="2">The sequence shown here is derived from an EMBL/GenBank/DDBJ whole genome shotgun (WGS) entry which is preliminary data.</text>
</comment>
<evidence type="ECO:0000313" key="3">
    <source>
        <dbReference type="Proteomes" id="UP000297739"/>
    </source>
</evidence>
<dbReference type="OrthoDB" id="882534at2"/>
<dbReference type="Proteomes" id="UP000297739">
    <property type="component" value="Unassembled WGS sequence"/>
</dbReference>
<dbReference type="RefSeq" id="WP_135498889.1">
    <property type="nucleotide sequence ID" value="NZ_SRLD01000036.1"/>
</dbReference>
<keyword evidence="1" id="KW-0732">Signal</keyword>
<keyword evidence="3" id="KW-1185">Reference proteome</keyword>
<proteinExistence type="predicted"/>
<evidence type="ECO:0008006" key="4">
    <source>
        <dbReference type="Google" id="ProtNLM"/>
    </source>
</evidence>
<feature type="chain" id="PRO_5021506294" description="Periplasmic heavy metal sensor" evidence="1">
    <location>
        <begin position="21"/>
        <end position="121"/>
    </location>
</feature>
<dbReference type="AlphaFoldDB" id="A0A4Z0PH44"/>
<accession>A0A4Z0PH44</accession>
<protein>
    <recommendedName>
        <fullName evidence="4">Periplasmic heavy metal sensor</fullName>
    </recommendedName>
</protein>
<evidence type="ECO:0000313" key="2">
    <source>
        <dbReference type="EMBL" id="TGE14415.1"/>
    </source>
</evidence>
<organism evidence="2 3">
    <name type="scientific">Hymenobacter elongatus</name>
    <dbReference type="NCBI Taxonomy" id="877208"/>
    <lineage>
        <taxon>Bacteria</taxon>
        <taxon>Pseudomonadati</taxon>
        <taxon>Bacteroidota</taxon>
        <taxon>Cytophagia</taxon>
        <taxon>Cytophagales</taxon>
        <taxon>Hymenobacteraceae</taxon>
        <taxon>Hymenobacter</taxon>
    </lineage>
</organism>
<reference evidence="2 3" key="1">
    <citation type="submission" date="2019-04" db="EMBL/GenBank/DDBJ databases">
        <authorList>
            <person name="Feng G."/>
            <person name="Zhang J."/>
            <person name="Zhu H."/>
        </authorList>
    </citation>
    <scope>NUCLEOTIDE SEQUENCE [LARGE SCALE GENOMIC DNA]</scope>
    <source>
        <strain evidence="2 3">JCM 17223</strain>
    </source>
</reference>